<feature type="transmembrane region" description="Helical" evidence="1">
    <location>
        <begin position="64"/>
        <end position="84"/>
    </location>
</feature>
<dbReference type="AlphaFoldDB" id="A0A1X1ZV77"/>
<dbReference type="STRING" id="153971.AWC19_02875"/>
<keyword evidence="3" id="KW-1185">Reference proteome</keyword>
<reference evidence="2 3" key="1">
    <citation type="submission" date="2016-01" db="EMBL/GenBank/DDBJ databases">
        <title>The new phylogeny of the genus Mycobacterium.</title>
        <authorList>
            <person name="Tarcisio F."/>
            <person name="Conor M."/>
            <person name="Antonella G."/>
            <person name="Elisabetta G."/>
            <person name="Giulia F.S."/>
            <person name="Sara T."/>
            <person name="Anna F."/>
            <person name="Clotilde B."/>
            <person name="Roberto B."/>
            <person name="Veronica D.S."/>
            <person name="Fabio R."/>
            <person name="Monica P."/>
            <person name="Olivier J."/>
            <person name="Enrico T."/>
            <person name="Nicola S."/>
        </authorList>
    </citation>
    <scope>NUCLEOTIDE SEQUENCE [LARGE SCALE GENOMIC DNA]</scope>
    <source>
        <strain evidence="2 3">DSM 44572</strain>
    </source>
</reference>
<keyword evidence="1" id="KW-0472">Membrane</keyword>
<evidence type="ECO:0000313" key="3">
    <source>
        <dbReference type="Proteomes" id="UP000193529"/>
    </source>
</evidence>
<organism evidence="2 3">
    <name type="scientific">Mycobacterium palustre</name>
    <dbReference type="NCBI Taxonomy" id="153971"/>
    <lineage>
        <taxon>Bacteria</taxon>
        <taxon>Bacillati</taxon>
        <taxon>Actinomycetota</taxon>
        <taxon>Actinomycetes</taxon>
        <taxon>Mycobacteriales</taxon>
        <taxon>Mycobacteriaceae</taxon>
        <taxon>Mycobacterium</taxon>
        <taxon>Mycobacterium simiae complex</taxon>
    </lineage>
</organism>
<dbReference type="EMBL" id="LQPJ01000070">
    <property type="protein sequence ID" value="ORW27811.1"/>
    <property type="molecule type" value="Genomic_DNA"/>
</dbReference>
<evidence type="ECO:0000313" key="2">
    <source>
        <dbReference type="EMBL" id="ORW27811.1"/>
    </source>
</evidence>
<accession>A0A1X1ZV77</accession>
<proteinExistence type="predicted"/>
<protein>
    <submittedName>
        <fullName evidence="2">Uncharacterized protein</fullName>
    </submittedName>
</protein>
<keyword evidence="1" id="KW-1133">Transmembrane helix</keyword>
<name>A0A1X1ZV77_9MYCO</name>
<dbReference type="Proteomes" id="UP000193529">
    <property type="component" value="Unassembled WGS sequence"/>
</dbReference>
<sequence length="117" mass="11460">MALMSRVVPGATYVGAVLPAVVVFGVGLAITVAPLAGLLAIAVLPVAAGISAGPGQPLGRGFSVAMLITAGFCVAGGIIAALTVRTGGDFARQVLPGINHACQDPCARLISVGPQRS</sequence>
<feature type="transmembrane region" description="Helical" evidence="1">
    <location>
        <begin position="12"/>
        <end position="44"/>
    </location>
</feature>
<gene>
    <name evidence="2" type="ORF">AWC19_02875</name>
</gene>
<evidence type="ECO:0000256" key="1">
    <source>
        <dbReference type="SAM" id="Phobius"/>
    </source>
</evidence>
<comment type="caution">
    <text evidence="2">The sequence shown here is derived from an EMBL/GenBank/DDBJ whole genome shotgun (WGS) entry which is preliminary data.</text>
</comment>
<keyword evidence="1" id="KW-0812">Transmembrane</keyword>